<organism evidence="1 2">
    <name type="scientific">Brevibacillus gelatini</name>
    <dbReference type="NCBI Taxonomy" id="1655277"/>
    <lineage>
        <taxon>Bacteria</taxon>
        <taxon>Bacillati</taxon>
        <taxon>Bacillota</taxon>
        <taxon>Bacilli</taxon>
        <taxon>Bacillales</taxon>
        <taxon>Paenibacillaceae</taxon>
        <taxon>Brevibacillus</taxon>
    </lineage>
</organism>
<dbReference type="Proteomes" id="UP000268829">
    <property type="component" value="Unassembled WGS sequence"/>
</dbReference>
<gene>
    <name evidence="1" type="ORF">EDM57_18480</name>
</gene>
<dbReference type="AlphaFoldDB" id="A0A3M8ART1"/>
<keyword evidence="2" id="KW-1185">Reference proteome</keyword>
<protein>
    <submittedName>
        <fullName evidence="1">Uncharacterized protein</fullName>
    </submittedName>
</protein>
<evidence type="ECO:0000313" key="2">
    <source>
        <dbReference type="Proteomes" id="UP000268829"/>
    </source>
</evidence>
<evidence type="ECO:0000313" key="1">
    <source>
        <dbReference type="EMBL" id="RNB53900.1"/>
    </source>
</evidence>
<name>A0A3M8ART1_9BACL</name>
<dbReference type="OrthoDB" id="2990639at2"/>
<accession>A0A3M8ART1</accession>
<reference evidence="1 2" key="1">
    <citation type="submission" date="2018-10" db="EMBL/GenBank/DDBJ databases">
        <title>Phylogenomics of Brevibacillus.</title>
        <authorList>
            <person name="Dunlap C."/>
        </authorList>
    </citation>
    <scope>NUCLEOTIDE SEQUENCE [LARGE SCALE GENOMIC DNA]</scope>
    <source>
        <strain evidence="1 2">DSM 100115</strain>
    </source>
</reference>
<proteinExistence type="predicted"/>
<dbReference type="RefSeq" id="WP_122906165.1">
    <property type="nucleotide sequence ID" value="NZ_RHHS01000045.1"/>
</dbReference>
<dbReference type="EMBL" id="RHHS01000045">
    <property type="protein sequence ID" value="RNB53900.1"/>
    <property type="molecule type" value="Genomic_DNA"/>
</dbReference>
<comment type="caution">
    <text evidence="1">The sequence shown here is derived from an EMBL/GenBank/DDBJ whole genome shotgun (WGS) entry which is preliminary data.</text>
</comment>
<sequence length="89" mass="10149">MSNIVRIPVKAEESKPKKRNVYVQSASDVKRLLNNTINELRNGEIDSKSANSIGYLANILLKVFETEEVIQKVKALEERFTMITDQSRP</sequence>